<feature type="region of interest" description="Disordered" evidence="1">
    <location>
        <begin position="983"/>
        <end position="1002"/>
    </location>
</feature>
<dbReference type="InterPro" id="IPR037524">
    <property type="entry name" value="PA14/GLEYA"/>
</dbReference>
<dbReference type="EMBL" id="VFIA01000081">
    <property type="protein sequence ID" value="MBC3795119.1"/>
    <property type="molecule type" value="Genomic_DNA"/>
</dbReference>
<evidence type="ECO:0000313" key="4">
    <source>
        <dbReference type="EMBL" id="MBC3795119.1"/>
    </source>
</evidence>
<dbReference type="SUPFAM" id="SSF50952">
    <property type="entry name" value="Soluble quinoprotein glucose dehydrogenase"/>
    <property type="match status" value="1"/>
</dbReference>
<evidence type="ECO:0000256" key="1">
    <source>
        <dbReference type="SAM" id="MobiDB-lite"/>
    </source>
</evidence>
<dbReference type="Pfam" id="PF07995">
    <property type="entry name" value="GSDH"/>
    <property type="match status" value="1"/>
</dbReference>
<sequence length="1403" mass="150794">MKHFSLLFGFFNTDQRAIDSPKIYPLNWLAWVCAFISFLLSKPLTAATLPNGFSETRLATGLDPTSMDFAPDGRLFVTEKLGRVRIIKNGSLLPTPFLTISVNNFDERGLQSIAFDPDFANNQFVYVYYAVATTPIHNRVSRFKAVGDVADPRSETIILELDNVQASVHNGGAMFFKDGKLFITTGEDAIYENARNMNNLLGKVLRINPDGSIPTDNPFYNTNTGKNRAIWAYGLRHPFKATMQPGTGRIFIGDVGSGNYEEINEAFAGKNYGWPAVEGYRTNQAVPSDYQDPIYAYDHNTGCATTGGAFYNPSANQFPSSFVGKFFFADYCGGYIKTLDFSSGAVIANFANNINRPISVKVGPDGSMYYIARGGLGSGSTEDNTTSSEGEVWRIQYVGNNVPTISAQPSNQIAPVSSAVTFTVGASGTGISYQWQRNGVNISGATSSSYTRSPVVQSDNEAVFRVVVTNSSGSVTSNGATLTVTTNQNPSIQIITPAAGSIYRAGNTLSFSGSATDPEDGNNLPASAFQWRIEFHHDTHDHPGPTPNVSGDGKSGTFSIPAIGETSSNVWYRLFLTVTDSQGGSTTKYVDINPRVVNLTIATNPSGLQLNVDGQPHTTPYSKPYVTGISINLSAPATQTLNGVTYTFANWAPAISPDGQIFVPDDNTTYTATFTSTGGGNLRDPENPANALAGLNYQYYEGGWNNLPNFPALIPNKTGTASTIDLAPRSRDENYALRFEGYINVPTDGQYTFYTTSDDGSKLYIGSTQVVDNDGPHGDQERSGTIGLKAGKHAMSVAVFQGSGGQSLSASYAGPGIGKQLIPSSALFRLTATPPPPPPTADGGTGTGLLAEYFNNQTLTAPVVVSRVDATVDVDWGNGSPASAVNVDNFSARWTGQVEAPVSGNYTFSLVSDDGVRLWVNNVLLINNWTDHTPTTDTSPTIALTGGQKYDIKLEYYEFNSGAVVRLQWSLPGLGPQIIPKGRLYPATTTTPPPSNLRDPENPANALAGLNYQYYEGGWSNLPDFAALIPNKTGTVNSIDLSARQREENYALRFEGYINVPTDGQYTFYTSSDDGSKLYIGSTQVVDNDGSHGDQERSGTIGLKAGKHAMSVTAFQGGGGQSLSASYAGPGIGKQLIPSSALFRLTATPPPPPPTADGGTGTGLLAEYFNNQTLTAPVALSRVDATVDVDWGNGSPGSALNIDNFSARWTGQVEAPVTGNYTFSLVSDDGVRLWVNNVLLINNWTNHAPTTDTSPSIALTGGQKYDIKLEYYEFNSGAVVRLQWSLPGLGPQIIPKGRLYPAFVASARISADDAANVNNEQTVKVYPIPAQDEIQISYVAKTAGELSLRLVNIIGQPVLQLKNRVVEGQNLFQIPVKDFNRGIYFLYMTQGERRVRWKVLLSE</sequence>
<dbReference type="InterPro" id="IPR036179">
    <property type="entry name" value="Ig-like_dom_sf"/>
</dbReference>
<dbReference type="PROSITE" id="PS50835">
    <property type="entry name" value="IG_LIKE"/>
    <property type="match status" value="1"/>
</dbReference>
<evidence type="ECO:0000259" key="2">
    <source>
        <dbReference type="PROSITE" id="PS50835"/>
    </source>
</evidence>
<dbReference type="PROSITE" id="PS51820">
    <property type="entry name" value="PA14"/>
    <property type="match status" value="4"/>
</dbReference>
<dbReference type="PANTHER" id="PTHR19328">
    <property type="entry name" value="HEDGEHOG-INTERACTING PROTEIN"/>
    <property type="match status" value="1"/>
</dbReference>
<organism evidence="4 5">
    <name type="scientific">Spirosoma utsteinense</name>
    <dbReference type="NCBI Taxonomy" id="2585773"/>
    <lineage>
        <taxon>Bacteria</taxon>
        <taxon>Pseudomonadati</taxon>
        <taxon>Bacteroidota</taxon>
        <taxon>Cytophagia</taxon>
        <taxon>Cytophagales</taxon>
        <taxon>Cytophagaceae</taxon>
        <taxon>Spirosoma</taxon>
    </lineage>
</organism>
<dbReference type="Gene3D" id="2.120.10.30">
    <property type="entry name" value="TolB, C-terminal domain"/>
    <property type="match status" value="1"/>
</dbReference>
<feature type="region of interest" description="Disordered" evidence="1">
    <location>
        <begin position="537"/>
        <end position="556"/>
    </location>
</feature>
<dbReference type="InterPro" id="IPR011041">
    <property type="entry name" value="Quinoprot_gluc/sorb_DH_b-prop"/>
</dbReference>
<dbReference type="SUPFAM" id="SSF56988">
    <property type="entry name" value="Anthrax protective antigen"/>
    <property type="match status" value="4"/>
</dbReference>
<dbReference type="InterPro" id="IPR007110">
    <property type="entry name" value="Ig-like_dom"/>
</dbReference>
<feature type="domain" description="PA14" evidence="3">
    <location>
        <begin position="1005"/>
        <end position="1141"/>
    </location>
</feature>
<dbReference type="Gene3D" id="3.90.182.10">
    <property type="entry name" value="Toxin - Anthrax Protective Antigen,domain 1"/>
    <property type="match status" value="3"/>
</dbReference>
<name>A0ABR6WF00_9BACT</name>
<feature type="domain" description="PA14" evidence="3">
    <location>
        <begin position="844"/>
        <end position="983"/>
    </location>
</feature>
<gene>
    <name evidence="4" type="ORF">FH603_5654</name>
</gene>
<dbReference type="Pfam" id="PF18962">
    <property type="entry name" value="Por_Secre_tail"/>
    <property type="match status" value="1"/>
</dbReference>
<dbReference type="Gene3D" id="2.60.40.10">
    <property type="entry name" value="Immunoglobulins"/>
    <property type="match status" value="1"/>
</dbReference>
<feature type="domain" description="PA14" evidence="3">
    <location>
        <begin position="1159"/>
        <end position="1298"/>
    </location>
</feature>
<keyword evidence="5" id="KW-1185">Reference proteome</keyword>
<evidence type="ECO:0000313" key="5">
    <source>
        <dbReference type="Proteomes" id="UP000700732"/>
    </source>
</evidence>
<dbReference type="InterPro" id="IPR011658">
    <property type="entry name" value="PA14_dom"/>
</dbReference>
<dbReference type="PANTHER" id="PTHR19328:SF75">
    <property type="entry name" value="ALDOSE SUGAR DEHYDROGENASE YLII"/>
    <property type="match status" value="1"/>
</dbReference>
<dbReference type="RefSeq" id="WP_186742264.1">
    <property type="nucleotide sequence ID" value="NZ_VFIA01000081.1"/>
</dbReference>
<dbReference type="Gene3D" id="2.60.120.380">
    <property type="match status" value="1"/>
</dbReference>
<dbReference type="SMART" id="SM00758">
    <property type="entry name" value="PA14"/>
    <property type="match status" value="4"/>
</dbReference>
<dbReference type="InterPro" id="IPR012938">
    <property type="entry name" value="Glc/Sorbosone_DH"/>
</dbReference>
<dbReference type="InterPro" id="IPR013783">
    <property type="entry name" value="Ig-like_fold"/>
</dbReference>
<feature type="domain" description="Ig-like" evidence="2">
    <location>
        <begin position="403"/>
        <end position="483"/>
    </location>
</feature>
<accession>A0ABR6WF00</accession>
<protein>
    <submittedName>
        <fullName evidence="4">Glucose/arabinose dehydrogenase</fullName>
    </submittedName>
</protein>
<dbReference type="Proteomes" id="UP000700732">
    <property type="component" value="Unassembled WGS sequence"/>
</dbReference>
<evidence type="ECO:0000259" key="3">
    <source>
        <dbReference type="PROSITE" id="PS51820"/>
    </source>
</evidence>
<dbReference type="Pfam" id="PF07691">
    <property type="entry name" value="PA14"/>
    <property type="match status" value="4"/>
</dbReference>
<reference evidence="4 5" key="1">
    <citation type="submission" date="2019-06" db="EMBL/GenBank/DDBJ databases">
        <title>Spirosoma utsteinense sp. nov. isolated from Antarctic ice-free soils.</title>
        <authorList>
            <person name="Tahon G."/>
        </authorList>
    </citation>
    <scope>NUCLEOTIDE SEQUENCE [LARGE SCALE GENOMIC DNA]</scope>
    <source>
        <strain evidence="4 5">LMG 31447</strain>
    </source>
</reference>
<comment type="caution">
    <text evidence="4">The sequence shown here is derived from an EMBL/GenBank/DDBJ whole genome shotgun (WGS) entry which is preliminary data.</text>
</comment>
<dbReference type="InterPro" id="IPR026444">
    <property type="entry name" value="Secre_tail"/>
</dbReference>
<dbReference type="NCBIfam" id="TIGR04183">
    <property type="entry name" value="Por_Secre_tail"/>
    <property type="match status" value="1"/>
</dbReference>
<dbReference type="InterPro" id="IPR011042">
    <property type="entry name" value="6-blade_b-propeller_TolB-like"/>
</dbReference>
<dbReference type="SUPFAM" id="SSF48726">
    <property type="entry name" value="Immunoglobulin"/>
    <property type="match status" value="1"/>
</dbReference>
<feature type="domain" description="PA14" evidence="3">
    <location>
        <begin position="690"/>
        <end position="826"/>
    </location>
</feature>
<proteinExistence type="predicted"/>